<dbReference type="STRING" id="1173701.A0A066XWP3"/>
<dbReference type="OMA" id="PWEWRPY"/>
<evidence type="ECO:0000313" key="1">
    <source>
        <dbReference type="EMBL" id="KDN72119.1"/>
    </source>
</evidence>
<gene>
    <name evidence="1" type="ORF">CSUB01_11858</name>
</gene>
<accession>A0A066XWP3</accession>
<comment type="caution">
    <text evidence="1">The sequence shown here is derived from an EMBL/GenBank/DDBJ whole genome shotgun (WGS) entry which is preliminary data.</text>
</comment>
<protein>
    <submittedName>
        <fullName evidence="1">Uncharacterized protein</fullName>
    </submittedName>
</protein>
<dbReference type="OrthoDB" id="4837549at2759"/>
<name>A0A066XWP3_COLSU</name>
<dbReference type="AlphaFoldDB" id="A0A066XWP3"/>
<dbReference type="eggNOG" id="ENOG502SJDA">
    <property type="taxonomic scope" value="Eukaryota"/>
</dbReference>
<sequence length="451" mass="49257">NNILAESGSSRSTASIEDQIVTATNPPQTDLERMDHTRCAALHNYLVDYRLAVEDDLDPAVNREDTFISTHGAAASGIISRLHPSVAAFLAAARTPTFPFFYFAHSFPDTAADNDLDGLFDNDLASLYSEPEDSLLRLYLPVIESGGESGGGLIYHQGRHVAAFFMHIDDMGYALPVDEHPTNWHPLETVLSNWVELIRLGKVIASPAPAGLYGSEKVGPWEWRPYGDGQVAACVAAWDRLCGDIEERQGQGTVMVDDDDDDRHDPLLTPVAPDTANIPNPSFARDFLRLARRPPRICSIAPGFSLPPADGPSFAAAQPYARLDVDDDDEAARILPSSAPAGVYTEGLARGRELDCAEEGFRLLLPFAIAARKSDGSEVDSDVVDGLYQHGYKPFGGAYHRPQRLERLLDHWAGLVRRGVWAVGRRGVEGGLDVFRHSTVDGTDYVIPPSW</sequence>
<organism evidence="1 2">
    <name type="scientific">Colletotrichum sublineola</name>
    <name type="common">Sorghum anthracnose fungus</name>
    <dbReference type="NCBI Taxonomy" id="1173701"/>
    <lineage>
        <taxon>Eukaryota</taxon>
        <taxon>Fungi</taxon>
        <taxon>Dikarya</taxon>
        <taxon>Ascomycota</taxon>
        <taxon>Pezizomycotina</taxon>
        <taxon>Sordariomycetes</taxon>
        <taxon>Hypocreomycetidae</taxon>
        <taxon>Glomerellales</taxon>
        <taxon>Glomerellaceae</taxon>
        <taxon>Colletotrichum</taxon>
        <taxon>Colletotrichum graminicola species complex</taxon>
    </lineage>
</organism>
<keyword evidence="2" id="KW-1185">Reference proteome</keyword>
<dbReference type="EMBL" id="JMSE01000045">
    <property type="protein sequence ID" value="KDN72119.1"/>
    <property type="molecule type" value="Genomic_DNA"/>
</dbReference>
<dbReference type="Proteomes" id="UP000027238">
    <property type="component" value="Unassembled WGS sequence"/>
</dbReference>
<proteinExistence type="predicted"/>
<evidence type="ECO:0000313" key="2">
    <source>
        <dbReference type="Proteomes" id="UP000027238"/>
    </source>
</evidence>
<dbReference type="HOGENOM" id="CLU_024460_0_0_1"/>
<reference evidence="2" key="1">
    <citation type="journal article" date="2014" name="Genome Announc.">
        <title>Draft genome sequence of Colletotrichum sublineola, a destructive pathogen of cultivated sorghum.</title>
        <authorList>
            <person name="Baroncelli R."/>
            <person name="Sanz-Martin J.M."/>
            <person name="Rech G.E."/>
            <person name="Sukno S.A."/>
            <person name="Thon M.R."/>
        </authorList>
    </citation>
    <scope>NUCLEOTIDE SEQUENCE [LARGE SCALE GENOMIC DNA]</scope>
    <source>
        <strain evidence="2">TX430BB</strain>
    </source>
</reference>
<feature type="non-terminal residue" evidence="1">
    <location>
        <position position="1"/>
    </location>
</feature>